<reference evidence="2 3" key="1">
    <citation type="submission" date="2020-08" db="EMBL/GenBank/DDBJ databases">
        <title>Sequencing the genomes of 1000 actinobacteria strains.</title>
        <authorList>
            <person name="Klenk H.-P."/>
        </authorList>
    </citation>
    <scope>NUCLEOTIDE SEQUENCE [LARGE SCALE GENOMIC DNA]</scope>
    <source>
        <strain evidence="2 3">DSM 45886</strain>
    </source>
</reference>
<gene>
    <name evidence="2" type="ORF">FHR38_001585</name>
</gene>
<keyword evidence="3" id="KW-1185">Reference proteome</keyword>
<proteinExistence type="predicted"/>
<dbReference type="GO" id="GO:0051213">
    <property type="term" value="F:dioxygenase activity"/>
    <property type="evidence" value="ECO:0007669"/>
    <property type="project" value="UniProtKB-KW"/>
</dbReference>
<evidence type="ECO:0000259" key="1">
    <source>
        <dbReference type="Pfam" id="PF07883"/>
    </source>
</evidence>
<dbReference type="SUPFAM" id="SSF51182">
    <property type="entry name" value="RmlC-like cupins"/>
    <property type="match status" value="1"/>
</dbReference>
<keyword evidence="2" id="KW-0223">Dioxygenase</keyword>
<dbReference type="Pfam" id="PF07883">
    <property type="entry name" value="Cupin_2"/>
    <property type="match status" value="1"/>
</dbReference>
<dbReference type="Gene3D" id="2.60.120.10">
    <property type="entry name" value="Jelly Rolls"/>
    <property type="match status" value="1"/>
</dbReference>
<dbReference type="AlphaFoldDB" id="A0A7W7SPA3"/>
<organism evidence="2 3">
    <name type="scientific">Micromonospora polyrhachis</name>
    <dbReference type="NCBI Taxonomy" id="1282883"/>
    <lineage>
        <taxon>Bacteria</taxon>
        <taxon>Bacillati</taxon>
        <taxon>Actinomycetota</taxon>
        <taxon>Actinomycetes</taxon>
        <taxon>Micromonosporales</taxon>
        <taxon>Micromonosporaceae</taxon>
        <taxon>Micromonospora</taxon>
    </lineage>
</organism>
<evidence type="ECO:0000313" key="2">
    <source>
        <dbReference type="EMBL" id="MBB4957852.1"/>
    </source>
</evidence>
<dbReference type="InterPro" id="IPR013096">
    <property type="entry name" value="Cupin_2"/>
</dbReference>
<feature type="domain" description="Cupin type-2" evidence="1">
    <location>
        <begin position="36"/>
        <end position="101"/>
    </location>
</feature>
<dbReference type="EMBL" id="JACHJW010000001">
    <property type="protein sequence ID" value="MBB4957852.1"/>
    <property type="molecule type" value="Genomic_DNA"/>
</dbReference>
<name>A0A7W7SPA3_9ACTN</name>
<comment type="caution">
    <text evidence="2">The sequence shown here is derived from an EMBL/GenBank/DDBJ whole genome shotgun (WGS) entry which is preliminary data.</text>
</comment>
<dbReference type="RefSeq" id="WP_184534036.1">
    <property type="nucleotide sequence ID" value="NZ_JACHJW010000001.1"/>
</dbReference>
<dbReference type="InterPro" id="IPR011051">
    <property type="entry name" value="RmlC_Cupin_sf"/>
</dbReference>
<keyword evidence="2" id="KW-0560">Oxidoreductase</keyword>
<dbReference type="Proteomes" id="UP000578819">
    <property type="component" value="Unassembled WGS sequence"/>
</dbReference>
<evidence type="ECO:0000313" key="3">
    <source>
        <dbReference type="Proteomes" id="UP000578819"/>
    </source>
</evidence>
<sequence length="124" mass="13007">MIVISETEDRTTTTPGGVMTALAGPSQGSTELSTWRVRMAPDGHGPVHTIDREQVWMLLTGSVSITVDGTARTVSSGQAAVLPAGVVRQITVDEGPVEALVCMPIGGQAFVPGNDEPRQLPWAQ</sequence>
<protein>
    <submittedName>
        <fullName evidence="2">Quercetin dioxygenase-like cupin family protein</fullName>
    </submittedName>
</protein>
<accession>A0A7W7SPA3</accession>
<dbReference type="InterPro" id="IPR014710">
    <property type="entry name" value="RmlC-like_jellyroll"/>
</dbReference>